<evidence type="ECO:0000256" key="1">
    <source>
        <dbReference type="SAM" id="MobiDB-lite"/>
    </source>
</evidence>
<dbReference type="Ensembl" id="ENSCSAVT00000014673.1">
    <property type="protein sequence ID" value="ENSCSAVP00000014508.1"/>
    <property type="gene ID" value="ENSCSAVG00000008492.1"/>
</dbReference>
<organism evidence="2 3">
    <name type="scientific">Ciona savignyi</name>
    <name type="common">Pacific transparent sea squirt</name>
    <dbReference type="NCBI Taxonomy" id="51511"/>
    <lineage>
        <taxon>Eukaryota</taxon>
        <taxon>Metazoa</taxon>
        <taxon>Chordata</taxon>
        <taxon>Tunicata</taxon>
        <taxon>Ascidiacea</taxon>
        <taxon>Phlebobranchia</taxon>
        <taxon>Cionidae</taxon>
        <taxon>Ciona</taxon>
    </lineage>
</organism>
<feature type="compositionally biased region" description="Polar residues" evidence="1">
    <location>
        <begin position="275"/>
        <end position="294"/>
    </location>
</feature>
<dbReference type="GO" id="GO:0060090">
    <property type="term" value="F:molecular adaptor activity"/>
    <property type="evidence" value="ECO:0007669"/>
    <property type="project" value="TreeGrafter"/>
</dbReference>
<feature type="compositionally biased region" description="Basic and acidic residues" evidence="1">
    <location>
        <begin position="67"/>
        <end position="82"/>
    </location>
</feature>
<feature type="region of interest" description="Disordered" evidence="1">
    <location>
        <begin position="275"/>
        <end position="303"/>
    </location>
</feature>
<dbReference type="InterPro" id="IPR052593">
    <property type="entry name" value="MT-associated_AKAP9-binding"/>
</dbReference>
<dbReference type="PANTHER" id="PTHR46501:SF10">
    <property type="entry name" value="CENTROSOMIN"/>
    <property type="match status" value="1"/>
</dbReference>
<dbReference type="GO" id="GO:0007098">
    <property type="term" value="P:centrosome cycle"/>
    <property type="evidence" value="ECO:0007669"/>
    <property type="project" value="TreeGrafter"/>
</dbReference>
<evidence type="ECO:0000313" key="3">
    <source>
        <dbReference type="Proteomes" id="UP000007875"/>
    </source>
</evidence>
<dbReference type="GO" id="GO:1903358">
    <property type="term" value="P:regulation of Golgi organization"/>
    <property type="evidence" value="ECO:0007669"/>
    <property type="project" value="TreeGrafter"/>
</dbReference>
<evidence type="ECO:0000313" key="2">
    <source>
        <dbReference type="Ensembl" id="ENSCSAVP00000014508.1"/>
    </source>
</evidence>
<name>H2ZA93_CIOSA</name>
<keyword evidence="3" id="KW-1185">Reference proteome</keyword>
<dbReference type="PANTHER" id="PTHR46501">
    <property type="entry name" value="MYOMEGALIN"/>
    <property type="match status" value="1"/>
</dbReference>
<accession>H2ZA93</accession>
<dbReference type="AlphaFoldDB" id="H2ZA93"/>
<sequence length="381" mass="42762">MHAQLNECRQLIDSLKCEVDIHEKVERRESAFHQPEIDLSELLAEVRSLRVQLERSINTNSALRKQLEDQLKHPRTPERDVSHTTINIRHLTPPQRGAKMSSSPKSSHSARRKLKLDTLIAEDSAMMTPPASASSGTEELGGKSFPFDSKSIHHQSDHEGFAKIPVTCSTHASEKPLYCEKGQFALCKMDDFTYLQQSILDSGLLAQATEDQVAEKLRKIANDKSMPLAKKILRDISVSIGAIRRHLNNSDHILCKFWPASLPMLFDNEGRKRSFTSSGVATGGLSSTSESTMTRGPESAGEYVFNSETDGLRREVGKLRRRLSTQDKLLQSTVERLQTTNRMKEGIEHAIVKQLSKTHDVLRKARGNLEAKVNEPIRQHS</sequence>
<proteinExistence type="predicted"/>
<dbReference type="GO" id="GO:0090063">
    <property type="term" value="P:positive regulation of microtubule nucleation"/>
    <property type="evidence" value="ECO:0007669"/>
    <property type="project" value="TreeGrafter"/>
</dbReference>
<dbReference type="GeneTree" id="ENSGT00950000183190"/>
<dbReference type="GO" id="GO:0005794">
    <property type="term" value="C:Golgi apparatus"/>
    <property type="evidence" value="ECO:0007669"/>
    <property type="project" value="TreeGrafter"/>
</dbReference>
<reference evidence="2" key="3">
    <citation type="submission" date="2025-09" db="UniProtKB">
        <authorList>
            <consortium name="Ensembl"/>
        </authorList>
    </citation>
    <scope>IDENTIFICATION</scope>
</reference>
<protein>
    <submittedName>
        <fullName evidence="2">Uncharacterized protein</fullName>
    </submittedName>
</protein>
<reference evidence="2" key="2">
    <citation type="submission" date="2025-08" db="UniProtKB">
        <authorList>
            <consortium name="Ensembl"/>
        </authorList>
    </citation>
    <scope>IDENTIFICATION</scope>
</reference>
<dbReference type="Proteomes" id="UP000007875">
    <property type="component" value="Unassembled WGS sequence"/>
</dbReference>
<reference evidence="3" key="1">
    <citation type="submission" date="2003-08" db="EMBL/GenBank/DDBJ databases">
        <authorList>
            <person name="Birren B."/>
            <person name="Nusbaum C."/>
            <person name="Abebe A."/>
            <person name="Abouelleil A."/>
            <person name="Adekoya E."/>
            <person name="Ait-zahra M."/>
            <person name="Allen N."/>
            <person name="Allen T."/>
            <person name="An P."/>
            <person name="Anderson M."/>
            <person name="Anderson S."/>
            <person name="Arachchi H."/>
            <person name="Armbruster J."/>
            <person name="Bachantsang P."/>
            <person name="Baldwin J."/>
            <person name="Barry A."/>
            <person name="Bayul T."/>
            <person name="Blitshsteyn B."/>
            <person name="Bloom T."/>
            <person name="Blye J."/>
            <person name="Boguslavskiy L."/>
            <person name="Borowsky M."/>
            <person name="Boukhgalter B."/>
            <person name="Brunache A."/>
            <person name="Butler J."/>
            <person name="Calixte N."/>
            <person name="Calvo S."/>
            <person name="Camarata J."/>
            <person name="Campo K."/>
            <person name="Chang J."/>
            <person name="Cheshatsang Y."/>
            <person name="Citroen M."/>
            <person name="Collymore A."/>
            <person name="Considine T."/>
            <person name="Cook A."/>
            <person name="Cooke P."/>
            <person name="Corum B."/>
            <person name="Cuomo C."/>
            <person name="David R."/>
            <person name="Dawoe T."/>
            <person name="Degray S."/>
            <person name="Dodge S."/>
            <person name="Dooley K."/>
            <person name="Dorje P."/>
            <person name="Dorjee K."/>
            <person name="Dorris L."/>
            <person name="Duffey N."/>
            <person name="Dupes A."/>
            <person name="Elkins T."/>
            <person name="Engels R."/>
            <person name="Erickson J."/>
            <person name="Farina A."/>
            <person name="Faro S."/>
            <person name="Ferreira P."/>
            <person name="Fischer H."/>
            <person name="Fitzgerald M."/>
            <person name="Foley K."/>
            <person name="Gage D."/>
            <person name="Galagan J."/>
            <person name="Gearin G."/>
            <person name="Gnerre S."/>
            <person name="Gnirke A."/>
            <person name="Goyette A."/>
            <person name="Graham J."/>
            <person name="Grandbois E."/>
            <person name="Gyaltsen K."/>
            <person name="Hafez N."/>
            <person name="Hagopian D."/>
            <person name="Hagos B."/>
            <person name="Hall J."/>
            <person name="Hatcher B."/>
            <person name="Heller A."/>
            <person name="Higgins H."/>
            <person name="Honan T."/>
            <person name="Horn A."/>
            <person name="Houde N."/>
            <person name="Hughes L."/>
            <person name="Hulme W."/>
            <person name="Husby E."/>
            <person name="Iliev I."/>
            <person name="Jaffe D."/>
            <person name="Jones C."/>
            <person name="Kamal M."/>
            <person name="Kamat A."/>
            <person name="Kamvysselis M."/>
            <person name="Karlsson E."/>
            <person name="Kells C."/>
            <person name="Kieu A."/>
            <person name="Kisner P."/>
            <person name="Kodira C."/>
            <person name="Kulbokas E."/>
            <person name="Labutti K."/>
            <person name="Lama D."/>
            <person name="Landers T."/>
            <person name="Leger J."/>
            <person name="Levine S."/>
            <person name="Lewis D."/>
            <person name="Lewis T."/>
            <person name="Lindblad-toh K."/>
            <person name="Liu X."/>
            <person name="Lokyitsang T."/>
            <person name="Lokyitsang Y."/>
            <person name="Lucien O."/>
            <person name="Lui A."/>
            <person name="Ma L.J."/>
            <person name="Mabbitt R."/>
            <person name="Macdonald J."/>
            <person name="Maclean C."/>
            <person name="Major J."/>
            <person name="Manning J."/>
            <person name="Marabella R."/>
            <person name="Maru K."/>
            <person name="Matthews C."/>
            <person name="Mauceli E."/>
            <person name="Mccarthy M."/>
            <person name="Mcdonough S."/>
            <person name="Mcghee T."/>
            <person name="Meldrim J."/>
            <person name="Meneus L."/>
            <person name="Mesirov J."/>
            <person name="Mihalev A."/>
            <person name="Mihova T."/>
            <person name="Mikkelsen T."/>
            <person name="Mlenga V."/>
            <person name="Moru K."/>
            <person name="Mozes J."/>
            <person name="Mulrain L."/>
            <person name="Munson G."/>
            <person name="Naylor J."/>
            <person name="Newes C."/>
            <person name="Nguyen C."/>
            <person name="Nguyen N."/>
            <person name="Nguyen T."/>
            <person name="Nicol R."/>
            <person name="Nielsen C."/>
            <person name="Nizzari M."/>
            <person name="Norbu C."/>
            <person name="Norbu N."/>
            <person name="O'donnell P."/>
            <person name="Okoawo O."/>
            <person name="O'leary S."/>
            <person name="Omotosho B."/>
            <person name="O'neill K."/>
            <person name="Osman S."/>
            <person name="Parker S."/>
            <person name="Perrin D."/>
            <person name="Phunkhang P."/>
            <person name="Piqani B."/>
            <person name="Purcell S."/>
            <person name="Rachupka T."/>
            <person name="Ramasamy U."/>
            <person name="Rameau R."/>
            <person name="Ray V."/>
            <person name="Raymond C."/>
            <person name="Retta R."/>
            <person name="Richardson S."/>
            <person name="Rise C."/>
            <person name="Rodriguez J."/>
            <person name="Rogers J."/>
            <person name="Rogov P."/>
            <person name="Rutman M."/>
            <person name="Schupbach R."/>
            <person name="Seaman C."/>
            <person name="Settipalli S."/>
            <person name="Sharpe T."/>
            <person name="Sheridan J."/>
            <person name="Sherpa N."/>
            <person name="Shi J."/>
            <person name="Smirnov S."/>
            <person name="Smith C."/>
            <person name="Sougnez C."/>
            <person name="Spencer B."/>
            <person name="Stalker J."/>
            <person name="Stange-thomann N."/>
            <person name="Stavropoulos S."/>
            <person name="Stetson K."/>
            <person name="Stone C."/>
            <person name="Stone S."/>
            <person name="Stubbs M."/>
            <person name="Talamas J."/>
            <person name="Tchuinga P."/>
            <person name="Tenzing P."/>
            <person name="Tesfaye S."/>
            <person name="Theodore J."/>
            <person name="Thoulutsang Y."/>
            <person name="Topham K."/>
            <person name="Towey S."/>
            <person name="Tsamla T."/>
            <person name="Tsomo N."/>
            <person name="Vallee D."/>
            <person name="Vassiliev H."/>
            <person name="Venkataraman V."/>
            <person name="Vinson J."/>
            <person name="Vo A."/>
            <person name="Wade C."/>
            <person name="Wang S."/>
            <person name="Wangchuk T."/>
            <person name="Wangdi T."/>
            <person name="Whittaker C."/>
            <person name="Wilkinson J."/>
            <person name="Wu Y."/>
            <person name="Wyman D."/>
            <person name="Yadav S."/>
            <person name="Yang S."/>
            <person name="Yang X."/>
            <person name="Yeager S."/>
            <person name="Yee E."/>
            <person name="Young G."/>
            <person name="Zainoun J."/>
            <person name="Zembeck L."/>
            <person name="Zimmer A."/>
            <person name="Zody M."/>
            <person name="Lander E."/>
        </authorList>
    </citation>
    <scope>NUCLEOTIDE SEQUENCE [LARGE SCALE GENOMIC DNA]</scope>
</reference>
<feature type="region of interest" description="Disordered" evidence="1">
    <location>
        <begin position="67"/>
        <end position="112"/>
    </location>
</feature>
<dbReference type="GO" id="GO:0005813">
    <property type="term" value="C:centrosome"/>
    <property type="evidence" value="ECO:0007669"/>
    <property type="project" value="TreeGrafter"/>
</dbReference>
<dbReference type="HOGENOM" id="CLU_725534_0_0_1"/>